<proteinExistence type="predicted"/>
<organism evidence="2 3">
    <name type="scientific">Ilex paraguariensis</name>
    <name type="common">yerba mate</name>
    <dbReference type="NCBI Taxonomy" id="185542"/>
    <lineage>
        <taxon>Eukaryota</taxon>
        <taxon>Viridiplantae</taxon>
        <taxon>Streptophyta</taxon>
        <taxon>Embryophyta</taxon>
        <taxon>Tracheophyta</taxon>
        <taxon>Spermatophyta</taxon>
        <taxon>Magnoliopsida</taxon>
        <taxon>eudicotyledons</taxon>
        <taxon>Gunneridae</taxon>
        <taxon>Pentapetalae</taxon>
        <taxon>asterids</taxon>
        <taxon>campanulids</taxon>
        <taxon>Aquifoliales</taxon>
        <taxon>Aquifoliaceae</taxon>
        <taxon>Ilex</taxon>
    </lineage>
</organism>
<reference evidence="2 3" key="1">
    <citation type="submission" date="2024-02" db="EMBL/GenBank/DDBJ databases">
        <authorList>
            <person name="Vignale AGUSTIN F."/>
            <person name="Sosa J E."/>
            <person name="Modenutti C."/>
        </authorList>
    </citation>
    <scope>NUCLEOTIDE SEQUENCE [LARGE SCALE GENOMIC DNA]</scope>
</reference>
<sequence length="108" mass="11994">MDISNPRNNGDTLGADCARETLVLDPPCVREKEVTNARKKSYLEKKKRRKNGGYTCSQSGFEPAFHPPVQSPGMPLHVNFHIQDSSNKIAENDMSMKLPDLSHGGQDI</sequence>
<evidence type="ECO:0000313" key="3">
    <source>
        <dbReference type="Proteomes" id="UP001642360"/>
    </source>
</evidence>
<gene>
    <name evidence="2" type="ORF">ILEXP_LOCUS7774</name>
</gene>
<dbReference type="AlphaFoldDB" id="A0ABC8R5N9"/>
<feature type="region of interest" description="Disordered" evidence="1">
    <location>
        <begin position="42"/>
        <end position="76"/>
    </location>
</feature>
<comment type="caution">
    <text evidence="2">The sequence shown here is derived from an EMBL/GenBank/DDBJ whole genome shotgun (WGS) entry which is preliminary data.</text>
</comment>
<protein>
    <submittedName>
        <fullName evidence="2">Uncharacterized protein</fullName>
    </submittedName>
</protein>
<evidence type="ECO:0000313" key="2">
    <source>
        <dbReference type="EMBL" id="CAK9140331.1"/>
    </source>
</evidence>
<dbReference type="Proteomes" id="UP001642360">
    <property type="component" value="Unassembled WGS sequence"/>
</dbReference>
<evidence type="ECO:0000256" key="1">
    <source>
        <dbReference type="SAM" id="MobiDB-lite"/>
    </source>
</evidence>
<name>A0ABC8R5N9_9AQUA</name>
<dbReference type="EMBL" id="CAUOFW020001035">
    <property type="protein sequence ID" value="CAK9140331.1"/>
    <property type="molecule type" value="Genomic_DNA"/>
</dbReference>
<keyword evidence="3" id="KW-1185">Reference proteome</keyword>
<accession>A0ABC8R5N9</accession>